<name>A0A1W0E553_9MICR</name>
<proteinExistence type="predicted"/>
<feature type="transmembrane region" description="Helical" evidence="1">
    <location>
        <begin position="132"/>
        <end position="151"/>
    </location>
</feature>
<keyword evidence="1" id="KW-1133">Transmembrane helix</keyword>
<sequence>MLKYFKHLIAAFLLIYLHVFLFKYNTIALKQLSVDVFGYKMSKQITFFVCEKCIKLCENETFDSFELCFYMMKYVNIFNVMLIKDSFNLFRNKMYNDVKKRYDTIHLEIDQVIIVVILFCFLLHIYANIAIFYVYFAGIHYINLLVYRILFVNYDHVKIT</sequence>
<dbReference type="VEuPathDB" id="MicrosporidiaDB:EHP00_1418"/>
<keyword evidence="1" id="KW-0812">Transmembrane</keyword>
<feature type="transmembrane region" description="Helical" evidence="1">
    <location>
        <begin position="109"/>
        <end position="126"/>
    </location>
</feature>
<organism evidence="2 3">
    <name type="scientific">Ecytonucleospora hepatopenaei</name>
    <dbReference type="NCBI Taxonomy" id="646526"/>
    <lineage>
        <taxon>Eukaryota</taxon>
        <taxon>Fungi</taxon>
        <taxon>Fungi incertae sedis</taxon>
        <taxon>Microsporidia</taxon>
        <taxon>Enterocytozoonidae</taxon>
        <taxon>Ecytonucleospora</taxon>
    </lineage>
</organism>
<comment type="caution">
    <text evidence="2">The sequence shown here is derived from an EMBL/GenBank/DDBJ whole genome shotgun (WGS) entry which is preliminary data.</text>
</comment>
<dbReference type="GO" id="GO:0016020">
    <property type="term" value="C:membrane"/>
    <property type="evidence" value="ECO:0007669"/>
    <property type="project" value="InterPro"/>
</dbReference>
<dbReference type="Pfam" id="PF05024">
    <property type="entry name" value="Gpi1"/>
    <property type="match status" value="1"/>
</dbReference>
<evidence type="ECO:0000313" key="2">
    <source>
        <dbReference type="EMBL" id="OQS54348.1"/>
    </source>
</evidence>
<dbReference type="InterPro" id="IPR007720">
    <property type="entry name" value="PigQ/GPI1"/>
</dbReference>
<dbReference type="GO" id="GO:0006506">
    <property type="term" value="P:GPI anchor biosynthetic process"/>
    <property type="evidence" value="ECO:0007669"/>
    <property type="project" value="InterPro"/>
</dbReference>
<feature type="transmembrane region" description="Helical" evidence="1">
    <location>
        <begin position="6"/>
        <end position="24"/>
    </location>
</feature>
<keyword evidence="3" id="KW-1185">Reference proteome</keyword>
<dbReference type="EMBL" id="MNPJ01000020">
    <property type="protein sequence ID" value="OQS54348.1"/>
    <property type="molecule type" value="Genomic_DNA"/>
</dbReference>
<keyword evidence="1" id="KW-0472">Membrane</keyword>
<evidence type="ECO:0000256" key="1">
    <source>
        <dbReference type="SAM" id="Phobius"/>
    </source>
</evidence>
<evidence type="ECO:0000313" key="3">
    <source>
        <dbReference type="Proteomes" id="UP000192758"/>
    </source>
</evidence>
<reference evidence="2 3" key="1">
    <citation type="journal article" date="2017" name="Environ. Microbiol.">
        <title>Decay of the glycolytic pathway and adaptation to intranuclear parasitism within Enterocytozoonidae microsporidia.</title>
        <authorList>
            <person name="Wiredu Boakye D."/>
            <person name="Jaroenlak P."/>
            <person name="Prachumwat A."/>
            <person name="Williams T.A."/>
            <person name="Bateman K.S."/>
            <person name="Itsathitphaisarn O."/>
            <person name="Sritunyalucksana K."/>
            <person name="Paszkiewicz K.H."/>
            <person name="Moore K.A."/>
            <person name="Stentiford G.D."/>
            <person name="Williams B.A."/>
        </authorList>
    </citation>
    <scope>NUCLEOTIDE SEQUENCE [LARGE SCALE GENOMIC DNA]</scope>
    <source>
        <strain evidence="2 3">TH1</strain>
    </source>
</reference>
<dbReference type="Proteomes" id="UP000192758">
    <property type="component" value="Unassembled WGS sequence"/>
</dbReference>
<protein>
    <submittedName>
        <fullName evidence="2">Uncharacterized protein</fullName>
    </submittedName>
</protein>
<accession>A0A1W0E553</accession>
<dbReference type="AlphaFoldDB" id="A0A1W0E553"/>
<dbReference type="OrthoDB" id="2195292at2759"/>
<gene>
    <name evidence="2" type="ORF">EHP00_1418</name>
</gene>